<organism evidence="1 2">
    <name type="scientific">Dreissena polymorpha</name>
    <name type="common">Zebra mussel</name>
    <name type="synonym">Mytilus polymorpha</name>
    <dbReference type="NCBI Taxonomy" id="45954"/>
    <lineage>
        <taxon>Eukaryota</taxon>
        <taxon>Metazoa</taxon>
        <taxon>Spiralia</taxon>
        <taxon>Lophotrochozoa</taxon>
        <taxon>Mollusca</taxon>
        <taxon>Bivalvia</taxon>
        <taxon>Autobranchia</taxon>
        <taxon>Heteroconchia</taxon>
        <taxon>Euheterodonta</taxon>
        <taxon>Imparidentia</taxon>
        <taxon>Neoheterodontei</taxon>
        <taxon>Myida</taxon>
        <taxon>Dreissenoidea</taxon>
        <taxon>Dreissenidae</taxon>
        <taxon>Dreissena</taxon>
    </lineage>
</organism>
<keyword evidence="2" id="KW-1185">Reference proteome</keyword>
<accession>A0A9D4GI39</accession>
<evidence type="ECO:0000313" key="2">
    <source>
        <dbReference type="Proteomes" id="UP000828390"/>
    </source>
</evidence>
<evidence type="ECO:0000313" key="1">
    <source>
        <dbReference type="EMBL" id="KAH3817771.1"/>
    </source>
</evidence>
<sequence>MSPKESNGQLESIHGFITHNDKEKQVPLAIIFMSRRKNDDYVQVLTSIRDALDHVVVENLVMEHGNNNT</sequence>
<dbReference type="EMBL" id="JAIWYP010000005">
    <property type="protein sequence ID" value="KAH3817771.1"/>
    <property type="molecule type" value="Genomic_DNA"/>
</dbReference>
<comment type="caution">
    <text evidence="1">The sequence shown here is derived from an EMBL/GenBank/DDBJ whole genome shotgun (WGS) entry which is preliminary data.</text>
</comment>
<reference evidence="1" key="1">
    <citation type="journal article" date="2019" name="bioRxiv">
        <title>The Genome of the Zebra Mussel, Dreissena polymorpha: A Resource for Invasive Species Research.</title>
        <authorList>
            <person name="McCartney M.A."/>
            <person name="Auch B."/>
            <person name="Kono T."/>
            <person name="Mallez S."/>
            <person name="Zhang Y."/>
            <person name="Obille A."/>
            <person name="Becker A."/>
            <person name="Abrahante J.E."/>
            <person name="Garbe J."/>
            <person name="Badalamenti J.P."/>
            <person name="Herman A."/>
            <person name="Mangelson H."/>
            <person name="Liachko I."/>
            <person name="Sullivan S."/>
            <person name="Sone E.D."/>
            <person name="Koren S."/>
            <person name="Silverstein K.A.T."/>
            <person name="Beckman K.B."/>
            <person name="Gohl D.M."/>
        </authorList>
    </citation>
    <scope>NUCLEOTIDE SEQUENCE</scope>
    <source>
        <strain evidence="1">Duluth1</strain>
        <tissue evidence="1">Whole animal</tissue>
    </source>
</reference>
<reference evidence="1" key="2">
    <citation type="submission" date="2020-11" db="EMBL/GenBank/DDBJ databases">
        <authorList>
            <person name="McCartney M.A."/>
            <person name="Auch B."/>
            <person name="Kono T."/>
            <person name="Mallez S."/>
            <person name="Becker A."/>
            <person name="Gohl D.M."/>
            <person name="Silverstein K.A.T."/>
            <person name="Koren S."/>
            <person name="Bechman K.B."/>
            <person name="Herman A."/>
            <person name="Abrahante J.E."/>
            <person name="Garbe J."/>
        </authorList>
    </citation>
    <scope>NUCLEOTIDE SEQUENCE</scope>
    <source>
        <strain evidence="1">Duluth1</strain>
        <tissue evidence="1">Whole animal</tissue>
    </source>
</reference>
<proteinExistence type="predicted"/>
<name>A0A9D4GI39_DREPO</name>
<gene>
    <name evidence="1" type="ORF">DPMN_119326</name>
</gene>
<dbReference type="AlphaFoldDB" id="A0A9D4GI39"/>
<protein>
    <submittedName>
        <fullName evidence="1">Uncharacterized protein</fullName>
    </submittedName>
</protein>
<dbReference type="Proteomes" id="UP000828390">
    <property type="component" value="Unassembled WGS sequence"/>
</dbReference>